<proteinExistence type="predicted"/>
<name>A0A292ZAT7_SPHSA</name>
<reference evidence="2 3" key="1">
    <citation type="journal article" date="2013" name="Biodegradation">
        <title>Occurrence of 4-tert-butylphenol (4-t-BP) biodegradation in an aquatic sample caused by the presence of Spirodela polyrrhiza and isolation of a 4-t-BP-utilizing bacterium.</title>
        <authorList>
            <person name="Ogata Y."/>
            <person name="Toyama T."/>
            <person name="Yu N."/>
            <person name="Wang X."/>
            <person name="Sei K."/>
            <person name="Ike M."/>
        </authorList>
    </citation>
    <scope>NUCLEOTIDE SEQUENCE [LARGE SCALE GENOMIC DNA]</scope>
    <source>
        <strain evidence="2 3">OMI</strain>
    </source>
</reference>
<evidence type="ECO:0000313" key="3">
    <source>
        <dbReference type="Proteomes" id="UP000221538"/>
    </source>
</evidence>
<dbReference type="AlphaFoldDB" id="A0A292ZAT7"/>
<protein>
    <submittedName>
        <fullName evidence="2">Uncharacterized protein</fullName>
    </submittedName>
</protein>
<dbReference type="Proteomes" id="UP000221538">
    <property type="component" value="Unassembled WGS sequence"/>
</dbReference>
<gene>
    <name evidence="2" type="ORF">SFOMI_2395</name>
</gene>
<evidence type="ECO:0000313" key="2">
    <source>
        <dbReference type="EMBL" id="GAY21842.1"/>
    </source>
</evidence>
<organism evidence="2 3">
    <name type="scientific">Sphingobium fuliginis (strain ATCC 27551)</name>
    <dbReference type="NCBI Taxonomy" id="336203"/>
    <lineage>
        <taxon>Bacteria</taxon>
        <taxon>Pseudomonadati</taxon>
        <taxon>Pseudomonadota</taxon>
        <taxon>Alphaproteobacteria</taxon>
        <taxon>Sphingomonadales</taxon>
        <taxon>Sphingomonadaceae</taxon>
        <taxon>Sphingobium</taxon>
    </lineage>
</organism>
<comment type="caution">
    <text evidence="2">The sequence shown here is derived from an EMBL/GenBank/DDBJ whole genome shotgun (WGS) entry which is preliminary data.</text>
</comment>
<sequence>MTQNAIRARRQRRFGSSPQIHIPHSSWTRPERASETATPVKPDEFWSRLGL</sequence>
<reference evidence="2 3" key="2">
    <citation type="journal article" date="2013" name="Environ. Sci. Technol.">
        <title>The 4-tert-butylphenol-utilizing bacterium Sphingobium fuliginis OMI can degrade bisphenols via phenolic ring hydroxylation and meta-cleavage pathway.</title>
        <authorList>
            <person name="Ogata Y."/>
            <person name="Goda S."/>
            <person name="Toyama T."/>
            <person name="Sei K."/>
            <person name="Ike M."/>
        </authorList>
    </citation>
    <scope>NUCLEOTIDE SEQUENCE [LARGE SCALE GENOMIC DNA]</scope>
    <source>
        <strain evidence="2 3">OMI</strain>
    </source>
</reference>
<dbReference type="RefSeq" id="WP_172451795.1">
    <property type="nucleotide sequence ID" value="NZ_BEWI01000031.1"/>
</dbReference>
<feature type="region of interest" description="Disordered" evidence="1">
    <location>
        <begin position="1"/>
        <end position="51"/>
    </location>
</feature>
<accession>A0A292ZAT7</accession>
<evidence type="ECO:0000256" key="1">
    <source>
        <dbReference type="SAM" id="MobiDB-lite"/>
    </source>
</evidence>
<feature type="compositionally biased region" description="Basic and acidic residues" evidence="1">
    <location>
        <begin position="41"/>
        <end position="51"/>
    </location>
</feature>
<dbReference type="EMBL" id="BEWI01000031">
    <property type="protein sequence ID" value="GAY21842.1"/>
    <property type="molecule type" value="Genomic_DNA"/>
</dbReference>